<organism evidence="1">
    <name type="scientific">Trichoplusia ni single nucleopolyhedrovirus</name>
    <dbReference type="NCBI Taxonomy" id="332054"/>
    <lineage>
        <taxon>Viruses</taxon>
        <taxon>Viruses incertae sedis</taxon>
        <taxon>Naldaviricetes</taxon>
        <taxon>Lefavirales</taxon>
        <taxon>Baculoviridae</taxon>
        <taxon>Alphabaculovirus</taxon>
        <taxon>Alphabaculovirus trini</taxon>
    </lineage>
</organism>
<reference evidence="1" key="1">
    <citation type="submission" date="2018-07" db="EMBL/GenBank/DDBJ databases">
        <title>A new Alphabaculovirus highly virulent isolated from Trichoplusia ni (TnSNPV).</title>
        <authorList>
            <person name="Bivian-Hernandez M.D.L.A."/>
            <person name="Del Rincon-Castro M.C."/>
            <person name="Ibarra J.E."/>
        </authorList>
    </citation>
    <scope>NUCLEOTIDE SEQUENCE</scope>
    <source>
        <strain evidence="1">LBIV-4</strain>
    </source>
</reference>
<dbReference type="EMBL" id="MH577296">
    <property type="protein sequence ID" value="QBI90254.1"/>
    <property type="molecule type" value="Genomic_DNA"/>
</dbReference>
<evidence type="ECO:0000313" key="1">
    <source>
        <dbReference type="EMBL" id="QBI90254.1"/>
    </source>
</evidence>
<protein>
    <submittedName>
        <fullName evidence="1">Uncharacterized protein</fullName>
    </submittedName>
</protein>
<name>A0A481VAA0_9ABAC</name>
<proteinExistence type="predicted"/>
<sequence length="193" mass="22840">MIDFGLICLAADSVQYELYILDSVVMQIQINIDFFTALPDPEALYEKLVYLEDNFKVLINVVRDIHVEGMNENKIIGFVRENIRNELNDWLQMYVNDNENVKIGHEKHTILPYTLWLASSLKRIGNRDFFRRYTALMNFDCVKAYFHLTRMTDIESRDKHHILVLMAKLFRAYNVCSAIRQRLNNYYCRSDVG</sequence>
<accession>A0A481VAA0</accession>